<dbReference type="InterPro" id="IPR036913">
    <property type="entry name" value="YegP-like_sf"/>
</dbReference>
<sequence length="56" mass="6300">MKFQITKTKQGHVVELLDGNGKPTLRGTRTYARLRDAERAVTRIQQEAMFAPVEAA</sequence>
<reference evidence="1 2" key="1">
    <citation type="submission" date="2021-04" db="EMBL/GenBank/DDBJ databases">
        <authorList>
            <person name="Ivanova A."/>
        </authorList>
    </citation>
    <scope>NUCLEOTIDE SEQUENCE [LARGE SCALE GENOMIC DNA]</scope>
    <source>
        <strain evidence="1 2">G18</strain>
    </source>
</reference>
<keyword evidence="2" id="KW-1185">Reference proteome</keyword>
<comment type="caution">
    <text evidence="1">The sequence shown here is derived from an EMBL/GenBank/DDBJ whole genome shotgun (WGS) entry which is preliminary data.</text>
</comment>
<evidence type="ECO:0000313" key="2">
    <source>
        <dbReference type="Proteomes" id="UP000676565"/>
    </source>
</evidence>
<dbReference type="SUPFAM" id="SSF160113">
    <property type="entry name" value="YegP-like"/>
    <property type="match status" value="1"/>
</dbReference>
<organism evidence="1 2">
    <name type="scientific">Gemmata palustris</name>
    <dbReference type="NCBI Taxonomy" id="2822762"/>
    <lineage>
        <taxon>Bacteria</taxon>
        <taxon>Pseudomonadati</taxon>
        <taxon>Planctomycetota</taxon>
        <taxon>Planctomycetia</taxon>
        <taxon>Gemmatales</taxon>
        <taxon>Gemmataceae</taxon>
        <taxon>Gemmata</taxon>
    </lineage>
</organism>
<evidence type="ECO:0008006" key="3">
    <source>
        <dbReference type="Google" id="ProtNLM"/>
    </source>
</evidence>
<evidence type="ECO:0000313" key="1">
    <source>
        <dbReference type="EMBL" id="MBP3955432.1"/>
    </source>
</evidence>
<dbReference type="RefSeq" id="WP_210653509.1">
    <property type="nucleotide sequence ID" value="NZ_JAGKQQ010000001.1"/>
</dbReference>
<name>A0ABS5BNX3_9BACT</name>
<protein>
    <recommendedName>
        <fullName evidence="3">DUF1508 domain-containing protein</fullName>
    </recommendedName>
</protein>
<gene>
    <name evidence="1" type="ORF">J8F10_09075</name>
</gene>
<dbReference type="EMBL" id="JAGKQQ010000001">
    <property type="protein sequence ID" value="MBP3955432.1"/>
    <property type="molecule type" value="Genomic_DNA"/>
</dbReference>
<accession>A0ABS5BNX3</accession>
<dbReference type="Proteomes" id="UP000676565">
    <property type="component" value="Unassembled WGS sequence"/>
</dbReference>
<proteinExistence type="predicted"/>